<reference evidence="1 2" key="1">
    <citation type="submission" date="2024-10" db="EMBL/GenBank/DDBJ databases">
        <authorList>
            <person name="Kim D."/>
        </authorList>
    </citation>
    <scope>NUCLEOTIDE SEQUENCE [LARGE SCALE GENOMIC DNA]</scope>
    <source>
        <strain evidence="1">BH-2024</strain>
    </source>
</reference>
<evidence type="ECO:0000313" key="1">
    <source>
        <dbReference type="EMBL" id="KAL3092834.1"/>
    </source>
</evidence>
<protein>
    <submittedName>
        <fullName evidence="1">Uncharacterized protein</fullName>
    </submittedName>
</protein>
<comment type="caution">
    <text evidence="1">The sequence shown here is derived from an EMBL/GenBank/DDBJ whole genome shotgun (WGS) entry which is preliminary data.</text>
</comment>
<dbReference type="EMBL" id="JBICBT010000919">
    <property type="protein sequence ID" value="KAL3092834.1"/>
    <property type="molecule type" value="Genomic_DNA"/>
</dbReference>
<organism evidence="1 2">
    <name type="scientific">Heterodera trifolii</name>
    <dbReference type="NCBI Taxonomy" id="157864"/>
    <lineage>
        <taxon>Eukaryota</taxon>
        <taxon>Metazoa</taxon>
        <taxon>Ecdysozoa</taxon>
        <taxon>Nematoda</taxon>
        <taxon>Chromadorea</taxon>
        <taxon>Rhabditida</taxon>
        <taxon>Tylenchina</taxon>
        <taxon>Tylenchomorpha</taxon>
        <taxon>Tylenchoidea</taxon>
        <taxon>Heteroderidae</taxon>
        <taxon>Heteroderinae</taxon>
        <taxon>Heterodera</taxon>
    </lineage>
</organism>
<keyword evidence="2" id="KW-1185">Reference proteome</keyword>
<sequence>MTNSQNSPAYCVLVNDQRDGVLREIIDHLGLLESGGLGAQQKKIGSETLPCHTLHLDTKYYTCDVLLLSCPSFVRLKSICAAERRSNLAVFAVLFCVTRQQLTEDFLAMVSQYSASLEKVEVKALVLRDDQTDEANHLSEYH</sequence>
<name>A0ABD2JQE2_9BILA</name>
<accession>A0ABD2JQE2</accession>
<proteinExistence type="predicted"/>
<evidence type="ECO:0000313" key="2">
    <source>
        <dbReference type="Proteomes" id="UP001620626"/>
    </source>
</evidence>
<dbReference type="Proteomes" id="UP001620626">
    <property type="component" value="Unassembled WGS sequence"/>
</dbReference>
<gene>
    <name evidence="1" type="ORF">niasHT_030023</name>
</gene>
<dbReference type="AlphaFoldDB" id="A0ABD2JQE2"/>